<feature type="domain" description="NADPH-dependent FMN reductase-like" evidence="3">
    <location>
        <begin position="1"/>
        <end position="119"/>
    </location>
</feature>
<keyword evidence="1" id="KW-0285">Flavoprotein</keyword>
<proteinExistence type="predicted"/>
<sequence length="197" mass="21560">MQVTALVGSRRKNGNTAFISRKILEALRTALPSVETELLFLGDFDIRACTGCEGCQKSWDCIIRDDYAAIVSRIDAADGLILASPTYWYSVTSDMKRFIDRSYSLIQYPVSRREWISKYSGTGKLCVTAAVCEQHDESMMGSTLSLLNDFSRDLGIEAVASVKAIGHFDAGSVGGDSAVMEQAKRAGRLLAERLDSP</sequence>
<accession>A0A1Y1S057</accession>
<gene>
    <name evidence="4" type="ORF">B4O97_07230</name>
</gene>
<dbReference type="AlphaFoldDB" id="A0A1Y1S057"/>
<comment type="caution">
    <text evidence="4">The sequence shown here is derived from an EMBL/GenBank/DDBJ whole genome shotgun (WGS) entry which is preliminary data.</text>
</comment>
<dbReference type="GO" id="GO:0016491">
    <property type="term" value="F:oxidoreductase activity"/>
    <property type="evidence" value="ECO:0007669"/>
    <property type="project" value="InterPro"/>
</dbReference>
<dbReference type="STRING" id="1963862.B4O97_07230"/>
<organism evidence="4 5">
    <name type="scientific">Marispirochaeta aestuarii</name>
    <dbReference type="NCBI Taxonomy" id="1963862"/>
    <lineage>
        <taxon>Bacteria</taxon>
        <taxon>Pseudomonadati</taxon>
        <taxon>Spirochaetota</taxon>
        <taxon>Spirochaetia</taxon>
        <taxon>Spirochaetales</taxon>
        <taxon>Spirochaetaceae</taxon>
        <taxon>Marispirochaeta</taxon>
    </lineage>
</organism>
<dbReference type="OrthoDB" id="6398207at2"/>
<reference evidence="4 5" key="1">
    <citation type="submission" date="2017-03" db="EMBL/GenBank/DDBJ databases">
        <title>Draft Genome sequence of Marispirochaeta sp. strain JC444.</title>
        <authorList>
            <person name="Shivani Y."/>
            <person name="Subhash Y."/>
            <person name="Sasikala C."/>
            <person name="Ramana C."/>
        </authorList>
    </citation>
    <scope>NUCLEOTIDE SEQUENCE [LARGE SCALE GENOMIC DNA]</scope>
    <source>
        <strain evidence="4 5">JC444</strain>
    </source>
</reference>
<evidence type="ECO:0000256" key="1">
    <source>
        <dbReference type="ARBA" id="ARBA00022630"/>
    </source>
</evidence>
<dbReference type="InterPro" id="IPR005025">
    <property type="entry name" value="FMN_Rdtase-like_dom"/>
</dbReference>
<dbReference type="Proteomes" id="UP000192343">
    <property type="component" value="Unassembled WGS sequence"/>
</dbReference>
<evidence type="ECO:0000313" key="5">
    <source>
        <dbReference type="Proteomes" id="UP000192343"/>
    </source>
</evidence>
<evidence type="ECO:0000259" key="3">
    <source>
        <dbReference type="Pfam" id="PF03358"/>
    </source>
</evidence>
<dbReference type="EMBL" id="MWQY01000007">
    <property type="protein sequence ID" value="ORC35855.1"/>
    <property type="molecule type" value="Genomic_DNA"/>
</dbReference>
<name>A0A1Y1S057_9SPIO</name>
<dbReference type="Gene3D" id="3.40.50.360">
    <property type="match status" value="1"/>
</dbReference>
<keyword evidence="2" id="KW-0288">FMN</keyword>
<dbReference type="PANTHER" id="PTHR43278:SF4">
    <property type="entry name" value="NAD(P)H-DEPENDENT FMN-CONTAINING OXIDOREDUCTASE YWQN-RELATED"/>
    <property type="match status" value="1"/>
</dbReference>
<dbReference type="InterPro" id="IPR051796">
    <property type="entry name" value="ISF_SsuE-like"/>
</dbReference>
<dbReference type="Pfam" id="PF03358">
    <property type="entry name" value="FMN_red"/>
    <property type="match status" value="1"/>
</dbReference>
<dbReference type="InterPro" id="IPR029039">
    <property type="entry name" value="Flavoprotein-like_sf"/>
</dbReference>
<evidence type="ECO:0000313" key="4">
    <source>
        <dbReference type="EMBL" id="ORC35855.1"/>
    </source>
</evidence>
<dbReference type="RefSeq" id="WP_083049602.1">
    <property type="nucleotide sequence ID" value="NZ_MWQY01000007.1"/>
</dbReference>
<protein>
    <recommendedName>
        <fullName evidence="3">NADPH-dependent FMN reductase-like domain-containing protein</fullName>
    </recommendedName>
</protein>
<dbReference type="PANTHER" id="PTHR43278">
    <property type="entry name" value="NAD(P)H-DEPENDENT FMN-CONTAINING OXIDOREDUCTASE YWQN-RELATED"/>
    <property type="match status" value="1"/>
</dbReference>
<evidence type="ECO:0000256" key="2">
    <source>
        <dbReference type="ARBA" id="ARBA00022643"/>
    </source>
</evidence>
<dbReference type="SUPFAM" id="SSF52218">
    <property type="entry name" value="Flavoproteins"/>
    <property type="match status" value="1"/>
</dbReference>
<keyword evidence="5" id="KW-1185">Reference proteome</keyword>